<dbReference type="PANTHER" id="PTHR30136:SF24">
    <property type="entry name" value="HTH-TYPE TRANSCRIPTIONAL REPRESSOR ALLR"/>
    <property type="match status" value="1"/>
</dbReference>
<evidence type="ECO:0000259" key="5">
    <source>
        <dbReference type="PROSITE" id="PS51078"/>
    </source>
</evidence>
<keyword evidence="2" id="KW-0238">DNA-binding</keyword>
<dbReference type="SUPFAM" id="SSF55781">
    <property type="entry name" value="GAF domain-like"/>
    <property type="match status" value="1"/>
</dbReference>
<reference evidence="7" key="1">
    <citation type="submission" date="2017-12" db="EMBL/GenBank/DDBJ databases">
        <authorList>
            <person name="Hurst M.R.H."/>
        </authorList>
    </citation>
    <scope>NUCLEOTIDE SEQUENCE [LARGE SCALE GENOMIC DNA]</scope>
    <source>
        <strain evidence="7">FI11154</strain>
    </source>
</reference>
<proteinExistence type="predicted"/>
<dbReference type="Pfam" id="PF01614">
    <property type="entry name" value="IclR_C"/>
    <property type="match status" value="1"/>
</dbReference>
<dbReference type="AlphaFoldDB" id="A0A2P9HCL5"/>
<evidence type="ECO:0000313" key="9">
    <source>
        <dbReference type="Proteomes" id="UP000574931"/>
    </source>
</evidence>
<dbReference type="EMBL" id="OOFM01000001">
    <property type="protein sequence ID" value="SPL61832.1"/>
    <property type="molecule type" value="Genomic_DNA"/>
</dbReference>
<evidence type="ECO:0000313" key="7">
    <source>
        <dbReference type="EMBL" id="SPL61832.1"/>
    </source>
</evidence>
<evidence type="ECO:0000256" key="2">
    <source>
        <dbReference type="ARBA" id="ARBA00023125"/>
    </source>
</evidence>
<dbReference type="SUPFAM" id="SSF46785">
    <property type="entry name" value="Winged helix' DNA-binding domain"/>
    <property type="match status" value="1"/>
</dbReference>
<dbReference type="GO" id="GO:0045892">
    <property type="term" value="P:negative regulation of DNA-templated transcription"/>
    <property type="evidence" value="ECO:0007669"/>
    <property type="project" value="TreeGrafter"/>
</dbReference>
<keyword evidence="3" id="KW-0804">Transcription</keyword>
<dbReference type="RefSeq" id="WP_109366018.1">
    <property type="nucleotide sequence ID" value="NZ_JABFCY010000003.1"/>
</dbReference>
<dbReference type="GO" id="GO:0003700">
    <property type="term" value="F:DNA-binding transcription factor activity"/>
    <property type="evidence" value="ECO:0007669"/>
    <property type="project" value="TreeGrafter"/>
</dbReference>
<dbReference type="Pfam" id="PF09339">
    <property type="entry name" value="HTH_IclR"/>
    <property type="match status" value="1"/>
</dbReference>
<dbReference type="PROSITE" id="PS51077">
    <property type="entry name" value="HTH_ICLR"/>
    <property type="match status" value="1"/>
</dbReference>
<protein>
    <submittedName>
        <fullName evidence="6">IclR family transcriptional regulator</fullName>
    </submittedName>
    <submittedName>
        <fullName evidence="7">Transcriptional regulator, IclR family</fullName>
    </submittedName>
</protein>
<dbReference type="Gene3D" id="3.30.450.40">
    <property type="match status" value="1"/>
</dbReference>
<keyword evidence="1" id="KW-0805">Transcription regulation</keyword>
<organism evidence="7 8">
    <name type="scientific">Ochrobactrum soli</name>
    <dbReference type="NCBI Taxonomy" id="2448455"/>
    <lineage>
        <taxon>Bacteria</taxon>
        <taxon>Pseudomonadati</taxon>
        <taxon>Pseudomonadota</taxon>
        <taxon>Alphaproteobacteria</taxon>
        <taxon>Hyphomicrobiales</taxon>
        <taxon>Brucellaceae</taxon>
        <taxon>Brucella/Ochrobactrum group</taxon>
        <taxon>Ochrobactrum</taxon>
    </lineage>
</organism>
<feature type="domain" description="HTH iclR-type" evidence="4">
    <location>
        <begin position="9"/>
        <end position="70"/>
    </location>
</feature>
<dbReference type="InterPro" id="IPR029016">
    <property type="entry name" value="GAF-like_dom_sf"/>
</dbReference>
<dbReference type="Proteomes" id="UP000574931">
    <property type="component" value="Unassembled WGS sequence"/>
</dbReference>
<evidence type="ECO:0000256" key="3">
    <source>
        <dbReference type="ARBA" id="ARBA00023163"/>
    </source>
</evidence>
<dbReference type="GO" id="GO:0003677">
    <property type="term" value="F:DNA binding"/>
    <property type="evidence" value="ECO:0007669"/>
    <property type="project" value="UniProtKB-KW"/>
</dbReference>
<dbReference type="InterPro" id="IPR036390">
    <property type="entry name" value="WH_DNA-bd_sf"/>
</dbReference>
<feature type="domain" description="IclR-ED" evidence="5">
    <location>
        <begin position="70"/>
        <end position="255"/>
    </location>
</feature>
<evidence type="ECO:0000313" key="8">
    <source>
        <dbReference type="Proteomes" id="UP000246073"/>
    </source>
</evidence>
<evidence type="ECO:0000256" key="1">
    <source>
        <dbReference type="ARBA" id="ARBA00023015"/>
    </source>
</evidence>
<dbReference type="EMBL" id="JABFCY010000003">
    <property type="protein sequence ID" value="NNU59895.1"/>
    <property type="molecule type" value="Genomic_DNA"/>
</dbReference>
<reference evidence="6 9" key="3">
    <citation type="submission" date="2020-05" db="EMBL/GenBank/DDBJ databases">
        <title>Draft Genome Sequence of Ochrobactrum soli Isolated from Stable Fly Gut.</title>
        <authorList>
            <person name="Pileggi M.T."/>
            <person name="Vazhakkala L.J."/>
            <person name="Wong C.N."/>
        </authorList>
    </citation>
    <scope>NUCLEOTIDE SEQUENCE [LARGE SCALE GENOMIC DNA]</scope>
    <source>
        <strain evidence="6 9">MTP-C0764</strain>
    </source>
</reference>
<dbReference type="Gene3D" id="1.10.10.10">
    <property type="entry name" value="Winged helix-like DNA-binding domain superfamily/Winged helix DNA-binding domain"/>
    <property type="match status" value="1"/>
</dbReference>
<dbReference type="SMART" id="SM00346">
    <property type="entry name" value="HTH_ICLR"/>
    <property type="match status" value="1"/>
</dbReference>
<gene>
    <name evidence="6" type="ORF">HKX02_06430</name>
    <name evidence="7" type="ORF">OHAE_4624</name>
</gene>
<dbReference type="InterPro" id="IPR036388">
    <property type="entry name" value="WH-like_DNA-bd_sf"/>
</dbReference>
<dbReference type="PANTHER" id="PTHR30136">
    <property type="entry name" value="HELIX-TURN-HELIX TRANSCRIPTIONAL REGULATOR, ICLR FAMILY"/>
    <property type="match status" value="1"/>
</dbReference>
<name>A0A2P9HCL5_9HYPH</name>
<evidence type="ECO:0000313" key="6">
    <source>
        <dbReference type="EMBL" id="NNU59895.1"/>
    </source>
</evidence>
<dbReference type="InterPro" id="IPR050707">
    <property type="entry name" value="HTH_MetabolicPath_Reg"/>
</dbReference>
<dbReference type="Proteomes" id="UP000246073">
    <property type="component" value="Unassembled WGS sequence"/>
</dbReference>
<keyword evidence="9" id="KW-1185">Reference proteome</keyword>
<dbReference type="InterPro" id="IPR005471">
    <property type="entry name" value="Tscrpt_reg_IclR_N"/>
</dbReference>
<dbReference type="PROSITE" id="PS51078">
    <property type="entry name" value="ICLR_ED"/>
    <property type="match status" value="1"/>
</dbReference>
<reference evidence="8" key="2">
    <citation type="submission" date="2017-12" db="EMBL/GenBank/DDBJ databases">
        <authorList>
            <person name="Diaz M."/>
        </authorList>
    </citation>
    <scope>NUCLEOTIDE SEQUENCE [LARGE SCALE GENOMIC DNA]</scope>
    <source>
        <strain evidence="8">FI11154</strain>
    </source>
</reference>
<accession>A0A2P9HCL5</accession>
<sequence length="263" mass="28720">MNIENSGEVKSAVRVLEILEFLGRAHKPVTLKAIVAELGYPKSSTFNLLATLVARAYVVRDDTESYRIHEAFRDGPGWSSGSDAYLIATAQPIMDAMRDSEGETVFLGTRRKDGRVKLLAKSVSHQAVRFDSDLTGSDPAYCTAMGRVLLAHWQPEKTSSYLAKERIVPLTDKTVIDRVQIRRIIEVAREDGFAICDEEAVVGGSGVAAPVFDASGEVVATLNMATISSRFTACRQRMIDAVVKHAAELSARLGYKPTTADKQ</sequence>
<dbReference type="InterPro" id="IPR014757">
    <property type="entry name" value="Tscrpt_reg_IclR_C"/>
</dbReference>
<evidence type="ECO:0000259" key="4">
    <source>
        <dbReference type="PROSITE" id="PS51077"/>
    </source>
</evidence>